<dbReference type="GO" id="GO:0005886">
    <property type="term" value="C:plasma membrane"/>
    <property type="evidence" value="ECO:0007669"/>
    <property type="project" value="UniProtKB-SubCell"/>
</dbReference>
<dbReference type="eggNOG" id="COG1115">
    <property type="taxonomic scope" value="Bacteria"/>
</dbReference>
<keyword evidence="6 8" id="KW-1133">Transmembrane helix</keyword>
<evidence type="ECO:0000256" key="8">
    <source>
        <dbReference type="RuleBase" id="RU363064"/>
    </source>
</evidence>
<dbReference type="EMBL" id="ADMD01000001">
    <property type="protein sequence ID" value="EJZ84678.1"/>
    <property type="molecule type" value="Genomic_DNA"/>
</dbReference>
<dbReference type="GO" id="GO:0005283">
    <property type="term" value="F:amino acid:sodium symporter activity"/>
    <property type="evidence" value="ECO:0007669"/>
    <property type="project" value="InterPro"/>
</dbReference>
<evidence type="ECO:0000256" key="2">
    <source>
        <dbReference type="ARBA" id="ARBA00009261"/>
    </source>
</evidence>
<feature type="transmembrane region" description="Helical" evidence="8">
    <location>
        <begin position="98"/>
        <end position="115"/>
    </location>
</feature>
<comment type="caution">
    <text evidence="9">The sequence shown here is derived from an EMBL/GenBank/DDBJ whole genome shotgun (WGS) entry which is preliminary data.</text>
</comment>
<accession>K0YMX6</accession>
<dbReference type="HOGENOM" id="CLU_024867_1_0_11"/>
<dbReference type="PATRIC" id="fig|742818.3.peg.315"/>
<dbReference type="PRINTS" id="PR00175">
    <property type="entry name" value="NAALASMPORT"/>
</dbReference>
<keyword evidence="8" id="KW-0769">Symport</keyword>
<evidence type="ECO:0000256" key="7">
    <source>
        <dbReference type="ARBA" id="ARBA00023136"/>
    </source>
</evidence>
<gene>
    <name evidence="9" type="ORF">HMPREF9451_00282</name>
</gene>
<dbReference type="Proteomes" id="UP000006069">
    <property type="component" value="Unassembled WGS sequence"/>
</dbReference>
<keyword evidence="5 8" id="KW-0812">Transmembrane</keyword>
<feature type="transmembrane region" description="Helical" evidence="8">
    <location>
        <begin position="398"/>
        <end position="416"/>
    </location>
</feature>
<feature type="transmembrane region" description="Helical" evidence="8">
    <location>
        <begin position="70"/>
        <end position="92"/>
    </location>
</feature>
<dbReference type="NCBIfam" id="TIGR00835">
    <property type="entry name" value="agcS"/>
    <property type="match status" value="1"/>
</dbReference>
<sequence length="469" mass="49353">MDALLTVVQTINSYLSNYVLIILLIGTGLFFTIRTRFVQVRCFGEGVRRLFGTFSLKGGKQKSGMSSFQALATAIAAQVGTGNIVGACGAILVGGPGAIFWMWLIAFLGMATNYAEAVLAQKTRRVDPDGTVHGGPVYYIKTAFTGKFGTFLAGFFAVAIILALGFMGCMVQSNSIASTCNTAFGIPTWIMGLAIVVVGGFIFLGGISRIASVTEKLVPVMAIIYLVGGLAVIIANIGQLPAAFALIFECAFNPQASVGGVTFGIIAALSQGAKRGLFSNEAGMGSTPHAHAMANVKNPHEQGVVAIIAVFVDTFVVVTITALVSIITLYVGDGALAQGMYEGIDKTNMAQIAFGELFGASGGAMFVAICLLFFAFSTIISWNLFAKLNVEYLFGKKAVPVFMVIALCFIFAGSLLSNDLVWELADMFNQLMVLPNAIALIALGGAVSMCAKTRGEKCEIVKKEDAQAE</sequence>
<dbReference type="PANTHER" id="PTHR30330">
    <property type="entry name" value="AGSS FAMILY TRANSPORTER, SODIUM-ALANINE"/>
    <property type="match status" value="1"/>
</dbReference>
<evidence type="ECO:0000313" key="9">
    <source>
        <dbReference type="EMBL" id="EJZ84678.1"/>
    </source>
</evidence>
<dbReference type="Pfam" id="PF01235">
    <property type="entry name" value="Na_Ala_symp"/>
    <property type="match status" value="1"/>
</dbReference>
<feature type="transmembrane region" description="Helical" evidence="8">
    <location>
        <begin position="186"/>
        <end position="205"/>
    </location>
</feature>
<dbReference type="Gene3D" id="1.20.1740.10">
    <property type="entry name" value="Amino acid/polyamine transporter I"/>
    <property type="match status" value="1"/>
</dbReference>
<evidence type="ECO:0000313" key="10">
    <source>
        <dbReference type="Proteomes" id="UP000006069"/>
    </source>
</evidence>
<reference evidence="9 10" key="1">
    <citation type="submission" date="2012-08" db="EMBL/GenBank/DDBJ databases">
        <title>The Genome Sequence of Slackia piriformis YIT 12062.</title>
        <authorList>
            <consortium name="The Broad Institute Genome Sequencing Platform"/>
            <person name="Earl A."/>
            <person name="Ward D."/>
            <person name="Feldgarden M."/>
            <person name="Gevers D."/>
            <person name="Morotomi M."/>
            <person name="Walker B."/>
            <person name="Young S.K."/>
            <person name="Zeng Q."/>
            <person name="Gargeya S."/>
            <person name="Fitzgerald M."/>
            <person name="Haas B."/>
            <person name="Abouelleil A."/>
            <person name="Alvarado L."/>
            <person name="Arachchi H.M."/>
            <person name="Berlin A.M."/>
            <person name="Chapman S.B."/>
            <person name="Goldberg J."/>
            <person name="Griggs A."/>
            <person name="Gujja S."/>
            <person name="Hansen M."/>
            <person name="Howarth C."/>
            <person name="Imamovic A."/>
            <person name="Larimer J."/>
            <person name="McCowen C."/>
            <person name="Montmayeur A."/>
            <person name="Murphy C."/>
            <person name="Neiman D."/>
            <person name="Pearson M."/>
            <person name="Priest M."/>
            <person name="Roberts A."/>
            <person name="Saif S."/>
            <person name="Shea T."/>
            <person name="Sisk P."/>
            <person name="Sykes S."/>
            <person name="Wortman J."/>
            <person name="Nusbaum C."/>
            <person name="Birren B."/>
        </authorList>
    </citation>
    <scope>NUCLEOTIDE SEQUENCE [LARGE SCALE GENOMIC DNA]</scope>
    <source>
        <strain evidence="9 10">YIT 12062</strain>
    </source>
</reference>
<keyword evidence="4 8" id="KW-1003">Cell membrane</keyword>
<protein>
    <submittedName>
        <fullName evidence="9">Amino acid carrier protein</fullName>
    </submittedName>
</protein>
<feature type="transmembrane region" description="Helical" evidence="8">
    <location>
        <begin position="217"/>
        <end position="237"/>
    </location>
</feature>
<dbReference type="RefSeq" id="WP_009138518.1">
    <property type="nucleotide sequence ID" value="NZ_JH815198.1"/>
</dbReference>
<dbReference type="InterPro" id="IPR001463">
    <property type="entry name" value="Na/Ala_symport"/>
</dbReference>
<dbReference type="PANTHER" id="PTHR30330:SF14">
    <property type="entry name" value="SODIUM_AMINO ACID (ALANINE) SYMPORTER"/>
    <property type="match status" value="1"/>
</dbReference>
<dbReference type="AlphaFoldDB" id="K0YMX6"/>
<feature type="transmembrane region" description="Helical" evidence="8">
    <location>
        <begin position="428"/>
        <end position="447"/>
    </location>
</feature>
<comment type="subcellular location">
    <subcellularLocation>
        <location evidence="1 8">Cell membrane</location>
        <topology evidence="1 8">Multi-pass membrane protein</topology>
    </subcellularLocation>
</comment>
<name>K0YMX6_9ACTN</name>
<evidence type="ECO:0000256" key="1">
    <source>
        <dbReference type="ARBA" id="ARBA00004651"/>
    </source>
</evidence>
<organism evidence="9 10">
    <name type="scientific">Slackia piriformis YIT 12062</name>
    <dbReference type="NCBI Taxonomy" id="742818"/>
    <lineage>
        <taxon>Bacteria</taxon>
        <taxon>Bacillati</taxon>
        <taxon>Actinomycetota</taxon>
        <taxon>Coriobacteriia</taxon>
        <taxon>Eggerthellales</taxon>
        <taxon>Eggerthellaceae</taxon>
        <taxon>Slackia</taxon>
    </lineage>
</organism>
<feature type="transmembrane region" description="Helical" evidence="8">
    <location>
        <begin position="15"/>
        <end position="33"/>
    </location>
</feature>
<evidence type="ECO:0000256" key="4">
    <source>
        <dbReference type="ARBA" id="ARBA00022475"/>
    </source>
</evidence>
<dbReference type="OrthoDB" id="9806926at2"/>
<keyword evidence="10" id="KW-1185">Reference proteome</keyword>
<evidence type="ECO:0000256" key="5">
    <source>
        <dbReference type="ARBA" id="ARBA00022692"/>
    </source>
</evidence>
<feature type="transmembrane region" description="Helical" evidence="8">
    <location>
        <begin position="148"/>
        <end position="166"/>
    </location>
</feature>
<keyword evidence="7 8" id="KW-0472">Membrane</keyword>
<evidence type="ECO:0000256" key="6">
    <source>
        <dbReference type="ARBA" id="ARBA00022989"/>
    </source>
</evidence>
<keyword evidence="3 8" id="KW-0813">Transport</keyword>
<dbReference type="InParanoid" id="K0YMX6"/>
<feature type="transmembrane region" description="Helical" evidence="8">
    <location>
        <begin position="243"/>
        <end position="269"/>
    </location>
</feature>
<proteinExistence type="inferred from homology"/>
<dbReference type="PROSITE" id="PS00873">
    <property type="entry name" value="NA_ALANINE_SYMP"/>
    <property type="match status" value="1"/>
</dbReference>
<feature type="transmembrane region" description="Helical" evidence="8">
    <location>
        <begin position="303"/>
        <end position="331"/>
    </location>
</feature>
<evidence type="ECO:0000256" key="3">
    <source>
        <dbReference type="ARBA" id="ARBA00022448"/>
    </source>
</evidence>
<comment type="similarity">
    <text evidence="2 8">Belongs to the alanine or glycine:cation symporter (AGCS) (TC 2.A.25) family.</text>
</comment>
<feature type="transmembrane region" description="Helical" evidence="8">
    <location>
        <begin position="364"/>
        <end position="386"/>
    </location>
</feature>